<evidence type="ECO:0000313" key="2">
    <source>
        <dbReference type="EMBL" id="KAK7943986.1"/>
    </source>
</evidence>
<keyword evidence="3" id="KW-1185">Reference proteome</keyword>
<gene>
    <name evidence="2" type="ORF">PG986_013099</name>
</gene>
<feature type="region of interest" description="Disordered" evidence="1">
    <location>
        <begin position="1"/>
        <end position="39"/>
    </location>
</feature>
<reference evidence="2 3" key="1">
    <citation type="submission" date="2023-01" db="EMBL/GenBank/DDBJ databases">
        <title>Analysis of 21 Apiospora genomes using comparative genomics revels a genus with tremendous synthesis potential of carbohydrate active enzymes and secondary metabolites.</title>
        <authorList>
            <person name="Sorensen T."/>
        </authorList>
    </citation>
    <scope>NUCLEOTIDE SEQUENCE [LARGE SCALE GENOMIC DNA]</scope>
    <source>
        <strain evidence="2 3">CBS 24483</strain>
    </source>
</reference>
<accession>A0ABR1Q325</accession>
<evidence type="ECO:0000313" key="3">
    <source>
        <dbReference type="Proteomes" id="UP001391051"/>
    </source>
</evidence>
<dbReference type="RefSeq" id="XP_066696017.1">
    <property type="nucleotide sequence ID" value="XM_066849321.1"/>
</dbReference>
<sequence length="189" mass="20324">MYAGAESHAYTKASMCRRPSPQYTEQPQLSGTPRAPQVVGGTALEKTPLRRLPLAEPQLSFPVALASSYTRHSASRAASAARPELLDLQGLVAALARLNVETEDQRILSAARTKQLHLGKGRGADADPRGIGCGMLLRPVDEAVLCVLGVLPIEATLGSQEYGQDVVELEDRIQYWKAAAVGRLKVRTP</sequence>
<protein>
    <submittedName>
        <fullName evidence="2">Uncharacterized protein</fullName>
    </submittedName>
</protein>
<dbReference type="EMBL" id="JAQQWE010000008">
    <property type="protein sequence ID" value="KAK7943986.1"/>
    <property type="molecule type" value="Genomic_DNA"/>
</dbReference>
<organism evidence="2 3">
    <name type="scientific">Apiospora aurea</name>
    <dbReference type="NCBI Taxonomy" id="335848"/>
    <lineage>
        <taxon>Eukaryota</taxon>
        <taxon>Fungi</taxon>
        <taxon>Dikarya</taxon>
        <taxon>Ascomycota</taxon>
        <taxon>Pezizomycotina</taxon>
        <taxon>Sordariomycetes</taxon>
        <taxon>Xylariomycetidae</taxon>
        <taxon>Amphisphaeriales</taxon>
        <taxon>Apiosporaceae</taxon>
        <taxon>Apiospora</taxon>
    </lineage>
</organism>
<proteinExistence type="predicted"/>
<dbReference type="GeneID" id="92082383"/>
<feature type="compositionally biased region" description="Polar residues" evidence="1">
    <location>
        <begin position="21"/>
        <end position="31"/>
    </location>
</feature>
<name>A0ABR1Q325_9PEZI</name>
<evidence type="ECO:0000256" key="1">
    <source>
        <dbReference type="SAM" id="MobiDB-lite"/>
    </source>
</evidence>
<dbReference type="Proteomes" id="UP001391051">
    <property type="component" value="Unassembled WGS sequence"/>
</dbReference>
<comment type="caution">
    <text evidence="2">The sequence shown here is derived from an EMBL/GenBank/DDBJ whole genome shotgun (WGS) entry which is preliminary data.</text>
</comment>